<dbReference type="InterPro" id="IPR028082">
    <property type="entry name" value="Peripla_BP_I"/>
</dbReference>
<keyword evidence="7" id="KW-1185">Reference proteome</keyword>
<keyword evidence="1" id="KW-0805">Transcription regulation</keyword>
<dbReference type="SUPFAM" id="SSF53822">
    <property type="entry name" value="Periplasmic binding protein-like I"/>
    <property type="match status" value="1"/>
</dbReference>
<feature type="region of interest" description="Disordered" evidence="4">
    <location>
        <begin position="314"/>
        <end position="366"/>
    </location>
</feature>
<dbReference type="PANTHER" id="PTHR30146:SF138">
    <property type="entry name" value="TRANSCRIPTIONAL REGULATORY PROTEIN"/>
    <property type="match status" value="1"/>
</dbReference>
<dbReference type="InterPro" id="IPR046335">
    <property type="entry name" value="LacI/GalR-like_sensor"/>
</dbReference>
<evidence type="ECO:0000256" key="2">
    <source>
        <dbReference type="ARBA" id="ARBA00023125"/>
    </source>
</evidence>
<dbReference type="InterPro" id="IPR010982">
    <property type="entry name" value="Lambda_DNA-bd_dom_sf"/>
</dbReference>
<dbReference type="STRING" id="183763.LP52_10720"/>
<dbReference type="GO" id="GO:0000976">
    <property type="term" value="F:transcription cis-regulatory region binding"/>
    <property type="evidence" value="ECO:0007669"/>
    <property type="project" value="TreeGrafter"/>
</dbReference>
<evidence type="ECO:0000256" key="4">
    <source>
        <dbReference type="SAM" id="MobiDB-lite"/>
    </source>
</evidence>
<organism evidence="6 7">
    <name type="scientific">Streptomonospora alba</name>
    <dbReference type="NCBI Taxonomy" id="183763"/>
    <lineage>
        <taxon>Bacteria</taxon>
        <taxon>Bacillati</taxon>
        <taxon>Actinomycetota</taxon>
        <taxon>Actinomycetes</taxon>
        <taxon>Streptosporangiales</taxon>
        <taxon>Nocardiopsidaceae</taxon>
        <taxon>Streptomonospora</taxon>
    </lineage>
</organism>
<dbReference type="InterPro" id="IPR000843">
    <property type="entry name" value="HTH_LacI"/>
</dbReference>
<dbReference type="Pfam" id="PF00356">
    <property type="entry name" value="LacI"/>
    <property type="match status" value="1"/>
</dbReference>
<evidence type="ECO:0000259" key="5">
    <source>
        <dbReference type="PROSITE" id="PS50932"/>
    </source>
</evidence>
<dbReference type="SUPFAM" id="SSF47413">
    <property type="entry name" value="lambda repressor-like DNA-binding domains"/>
    <property type="match status" value="1"/>
</dbReference>
<dbReference type="EMBL" id="JROO01000018">
    <property type="protein sequence ID" value="KIH98894.1"/>
    <property type="molecule type" value="Genomic_DNA"/>
</dbReference>
<dbReference type="AlphaFoldDB" id="A0A0C2FHX8"/>
<keyword evidence="3" id="KW-0804">Transcription</keyword>
<dbReference type="Gene3D" id="1.10.260.40">
    <property type="entry name" value="lambda repressor-like DNA-binding domains"/>
    <property type="match status" value="1"/>
</dbReference>
<accession>A0A0C2FHX8</accession>
<evidence type="ECO:0000313" key="6">
    <source>
        <dbReference type="EMBL" id="KIH98894.1"/>
    </source>
</evidence>
<gene>
    <name evidence="6" type="ORF">LP52_10720</name>
</gene>
<evidence type="ECO:0000256" key="3">
    <source>
        <dbReference type="ARBA" id="ARBA00023163"/>
    </source>
</evidence>
<dbReference type="CDD" id="cd01392">
    <property type="entry name" value="HTH_LacI"/>
    <property type="match status" value="1"/>
</dbReference>
<dbReference type="CDD" id="cd06267">
    <property type="entry name" value="PBP1_LacI_sugar_binding-like"/>
    <property type="match status" value="1"/>
</dbReference>
<feature type="domain" description="HTH lacI-type" evidence="5">
    <location>
        <begin position="10"/>
        <end position="66"/>
    </location>
</feature>
<dbReference type="PANTHER" id="PTHR30146">
    <property type="entry name" value="LACI-RELATED TRANSCRIPTIONAL REPRESSOR"/>
    <property type="match status" value="1"/>
</dbReference>
<evidence type="ECO:0000313" key="7">
    <source>
        <dbReference type="Proteomes" id="UP000031675"/>
    </source>
</evidence>
<dbReference type="Proteomes" id="UP000031675">
    <property type="component" value="Unassembled WGS sequence"/>
</dbReference>
<keyword evidence="2" id="KW-0238">DNA-binding</keyword>
<feature type="compositionally biased region" description="Low complexity" evidence="4">
    <location>
        <begin position="314"/>
        <end position="324"/>
    </location>
</feature>
<proteinExistence type="predicted"/>
<name>A0A0C2FHX8_9ACTN</name>
<dbReference type="Gene3D" id="3.40.50.2300">
    <property type="match status" value="2"/>
</dbReference>
<dbReference type="OrthoDB" id="9785139at2"/>
<dbReference type="Pfam" id="PF13377">
    <property type="entry name" value="Peripla_BP_3"/>
    <property type="match status" value="1"/>
</dbReference>
<dbReference type="GO" id="GO:0003700">
    <property type="term" value="F:DNA-binding transcription factor activity"/>
    <property type="evidence" value="ECO:0007669"/>
    <property type="project" value="TreeGrafter"/>
</dbReference>
<evidence type="ECO:0000256" key="1">
    <source>
        <dbReference type="ARBA" id="ARBA00023015"/>
    </source>
</evidence>
<comment type="caution">
    <text evidence="6">The sequence shown here is derived from an EMBL/GenBank/DDBJ whole genome shotgun (WGS) entry which is preliminary data.</text>
</comment>
<dbReference type="PROSITE" id="PS50932">
    <property type="entry name" value="HTH_LACI_2"/>
    <property type="match status" value="1"/>
</dbReference>
<dbReference type="SMART" id="SM00354">
    <property type="entry name" value="HTH_LACI"/>
    <property type="match status" value="1"/>
</dbReference>
<reference evidence="7" key="1">
    <citation type="journal article" date="2015" name="Chem. Biol.">
        <title>Structure, bioactivity, and resistance mechanism of streptomonomicin, an unusual lasso Peptide from an understudied halophilic actinomycete.</title>
        <authorList>
            <person name="Metelev M."/>
            <person name="Tietz J.I."/>
            <person name="Melby J.O."/>
            <person name="Blair P.M."/>
            <person name="Zhu L."/>
            <person name="Livnat I."/>
            <person name="Severinov K."/>
            <person name="Mitchell D.A."/>
        </authorList>
    </citation>
    <scope>NUCLEOTIDE SEQUENCE [LARGE SCALE GENOMIC DNA]</scope>
    <source>
        <strain evidence="7">YIM 90003</strain>
    </source>
</reference>
<protein>
    <recommendedName>
        <fullName evidence="5">HTH lacI-type domain-containing protein</fullName>
    </recommendedName>
</protein>
<sequence length="366" mass="37969">MLCVSNGKAPTSHDVARLAGVSQSTVSLVFRGAASGRVGERTQRAVLDAARRLGFRPNADARRLRVGGPRMVLIAVPDIVNPFFARVFTGARAAAREAGYQVVLSVQRDLDSVAADVAGQQIDAVLACSLQDGGRPLEEPVPAVVLDAEPPQGQGSVRFDIAPALTELVDLLYRLGHRSIAHLRSEVRTATFRERTEAVDAACAQRGMRRVHAASALDLDGAREAAGALLSSADSGGRPSFTAVVCDDDVLSVGVYKAAQARGLSVPHDLSVTGIDNVDLATAVTPELTTVDLPGEELGATGMRRLIARLEPRGGAPAEAAPDPGRQDGESADGAGGADSGVGVRLPARLVIRGSTAPPADPAPRR</sequence>